<name>A0ABN3FZ31_9PSEU</name>
<dbReference type="InterPro" id="IPR001763">
    <property type="entry name" value="Rhodanese-like_dom"/>
</dbReference>
<dbReference type="CDD" id="cd01449">
    <property type="entry name" value="TST_Repeat_2"/>
    <property type="match status" value="1"/>
</dbReference>
<dbReference type="Gene3D" id="3.40.250.10">
    <property type="entry name" value="Rhodanese-like domain"/>
    <property type="match status" value="2"/>
</dbReference>
<evidence type="ECO:0000256" key="2">
    <source>
        <dbReference type="ARBA" id="ARBA00022737"/>
    </source>
</evidence>
<keyword evidence="6" id="KW-1185">Reference proteome</keyword>
<proteinExistence type="predicted"/>
<keyword evidence="1" id="KW-0808">Transferase</keyword>
<keyword evidence="2" id="KW-0677">Repeat</keyword>
<dbReference type="Proteomes" id="UP001501218">
    <property type="component" value="Unassembled WGS sequence"/>
</dbReference>
<evidence type="ECO:0000256" key="1">
    <source>
        <dbReference type="ARBA" id="ARBA00022679"/>
    </source>
</evidence>
<sequence length="273" mass="28847">MSALRAEPHPTLLDVRWSLQGPPGRQAYERGHLPGAVFVDLDTELAAEPGPGGRHPLPEPQAFQSVLRRAGVDADRPVVVYDADNGSAAARAWWLLRWAGHRNVAVLDGGYAAWVAEGKPTDTENPEPGDGGFRVRPGSMPVIDADEAARTARVGVLLDARAPERYRGEVEPMDPRAGHVPGARNAPFSAHTAGSGRWRSPAELAEHFAGLGVRAGQPIGTYCGSGVTACSVLLALEHAGITDSRNPAALYAGSWSNWSADPDRPAITGEQPG</sequence>
<comment type="caution">
    <text evidence="5">The sequence shown here is derived from an EMBL/GenBank/DDBJ whole genome shotgun (WGS) entry which is preliminary data.</text>
</comment>
<dbReference type="PROSITE" id="PS00380">
    <property type="entry name" value="RHODANESE_1"/>
    <property type="match status" value="1"/>
</dbReference>
<dbReference type="InterPro" id="IPR036873">
    <property type="entry name" value="Rhodanese-like_dom_sf"/>
</dbReference>
<evidence type="ECO:0000313" key="5">
    <source>
        <dbReference type="EMBL" id="GAA2340531.1"/>
    </source>
</evidence>
<evidence type="ECO:0000313" key="6">
    <source>
        <dbReference type="Proteomes" id="UP001501218"/>
    </source>
</evidence>
<organism evidence="5 6">
    <name type="scientific">Saccharopolyspora halophila</name>
    <dbReference type="NCBI Taxonomy" id="405551"/>
    <lineage>
        <taxon>Bacteria</taxon>
        <taxon>Bacillati</taxon>
        <taxon>Actinomycetota</taxon>
        <taxon>Actinomycetes</taxon>
        <taxon>Pseudonocardiales</taxon>
        <taxon>Pseudonocardiaceae</taxon>
        <taxon>Saccharopolyspora</taxon>
    </lineage>
</organism>
<dbReference type="PANTHER" id="PTHR11364:SF27">
    <property type="entry name" value="SULFURTRANSFERASE"/>
    <property type="match status" value="1"/>
</dbReference>
<accession>A0ABN3FZ31</accession>
<reference evidence="5 6" key="1">
    <citation type="journal article" date="2019" name="Int. J. Syst. Evol. Microbiol.">
        <title>The Global Catalogue of Microorganisms (GCM) 10K type strain sequencing project: providing services to taxonomists for standard genome sequencing and annotation.</title>
        <authorList>
            <consortium name="The Broad Institute Genomics Platform"/>
            <consortium name="The Broad Institute Genome Sequencing Center for Infectious Disease"/>
            <person name="Wu L."/>
            <person name="Ma J."/>
        </authorList>
    </citation>
    <scope>NUCLEOTIDE SEQUENCE [LARGE SCALE GENOMIC DNA]</scope>
    <source>
        <strain evidence="5 6">JCM 16221</strain>
    </source>
</reference>
<gene>
    <name evidence="5" type="ORF">GCM10009854_16210</name>
</gene>
<dbReference type="CDD" id="cd01448">
    <property type="entry name" value="TST_Repeat_1"/>
    <property type="match status" value="1"/>
</dbReference>
<protein>
    <submittedName>
        <fullName evidence="5">Sulfurtransferase</fullName>
    </submittedName>
</protein>
<dbReference type="Pfam" id="PF00581">
    <property type="entry name" value="Rhodanese"/>
    <property type="match status" value="2"/>
</dbReference>
<evidence type="ECO:0000259" key="4">
    <source>
        <dbReference type="PROSITE" id="PS50206"/>
    </source>
</evidence>
<dbReference type="InterPro" id="IPR001307">
    <property type="entry name" value="Thiosulphate_STrfase_CS"/>
</dbReference>
<feature type="region of interest" description="Disordered" evidence="3">
    <location>
        <begin position="170"/>
        <end position="196"/>
    </location>
</feature>
<dbReference type="PROSITE" id="PS50206">
    <property type="entry name" value="RHODANESE_3"/>
    <property type="match status" value="2"/>
</dbReference>
<dbReference type="EMBL" id="BAAARA010000004">
    <property type="protein sequence ID" value="GAA2340531.1"/>
    <property type="molecule type" value="Genomic_DNA"/>
</dbReference>
<dbReference type="PANTHER" id="PTHR11364">
    <property type="entry name" value="THIOSULFATE SULFERTANSFERASE"/>
    <property type="match status" value="1"/>
</dbReference>
<feature type="region of interest" description="Disordered" evidence="3">
    <location>
        <begin position="253"/>
        <end position="273"/>
    </location>
</feature>
<dbReference type="SUPFAM" id="SSF52821">
    <property type="entry name" value="Rhodanese/Cell cycle control phosphatase"/>
    <property type="match status" value="2"/>
</dbReference>
<dbReference type="InterPro" id="IPR045078">
    <property type="entry name" value="TST/MPST-like"/>
</dbReference>
<feature type="domain" description="Rhodanese" evidence="4">
    <location>
        <begin position="6"/>
        <end position="123"/>
    </location>
</feature>
<feature type="domain" description="Rhodanese" evidence="4">
    <location>
        <begin position="156"/>
        <end position="267"/>
    </location>
</feature>
<evidence type="ECO:0000256" key="3">
    <source>
        <dbReference type="SAM" id="MobiDB-lite"/>
    </source>
</evidence>
<dbReference type="SMART" id="SM00450">
    <property type="entry name" value="RHOD"/>
    <property type="match status" value="2"/>
</dbReference>